<evidence type="ECO:0000256" key="1">
    <source>
        <dbReference type="ARBA" id="ARBA00022737"/>
    </source>
</evidence>
<gene>
    <name evidence="3" type="ORF">WMO28_12410</name>
</gene>
<reference evidence="3 4" key="1">
    <citation type="submission" date="2024-03" db="EMBL/GenBank/DDBJ databases">
        <title>Human intestinal bacterial collection.</title>
        <authorList>
            <person name="Pauvert C."/>
            <person name="Hitch T.C.A."/>
            <person name="Clavel T."/>
        </authorList>
    </citation>
    <scope>NUCLEOTIDE SEQUENCE [LARGE SCALE GENOMIC DNA]</scope>
    <source>
        <strain evidence="3 4">CLA-JM-H16</strain>
    </source>
</reference>
<feature type="signal peptide" evidence="2">
    <location>
        <begin position="1"/>
        <end position="24"/>
    </location>
</feature>
<feature type="chain" id="PRO_5046396076" evidence="2">
    <location>
        <begin position="25"/>
        <end position="498"/>
    </location>
</feature>
<comment type="caution">
    <text evidence="3">The sequence shown here is derived from an EMBL/GenBank/DDBJ whole genome shotgun (WGS) entry which is preliminary data.</text>
</comment>
<proteinExistence type="predicted"/>
<keyword evidence="1" id="KW-0677">Repeat</keyword>
<evidence type="ECO:0000313" key="3">
    <source>
        <dbReference type="EMBL" id="MEQ2371713.1"/>
    </source>
</evidence>
<dbReference type="Pfam" id="PF01473">
    <property type="entry name" value="Choline_bind_1"/>
    <property type="match status" value="1"/>
</dbReference>
<name>A0ABV1BGH7_9FIRM</name>
<dbReference type="Proteomes" id="UP001473063">
    <property type="component" value="Unassembled WGS sequence"/>
</dbReference>
<evidence type="ECO:0000313" key="4">
    <source>
        <dbReference type="Proteomes" id="UP001473063"/>
    </source>
</evidence>
<accession>A0ABV1BGH7</accession>
<dbReference type="Pfam" id="PF19127">
    <property type="entry name" value="Choline_bind_3"/>
    <property type="match status" value="2"/>
</dbReference>
<dbReference type="InterPro" id="IPR018337">
    <property type="entry name" value="Cell_wall/Cho-bd_repeat"/>
</dbReference>
<dbReference type="SUPFAM" id="SSF69360">
    <property type="entry name" value="Cell wall binding repeat"/>
    <property type="match status" value="1"/>
</dbReference>
<dbReference type="Gene3D" id="2.10.270.10">
    <property type="entry name" value="Cholin Binding"/>
    <property type="match status" value="4"/>
</dbReference>
<protein>
    <submittedName>
        <fullName evidence="3">Cell wall-binding protein</fullName>
    </submittedName>
</protein>
<sequence length="498" mass="55357">MRKLSRNWKLWGLFLILMLFAAGATVHTTTTEVQAATKNGFKIENGKSYYYKSGKKVKGWLTLNGKKYYFNASTGVQVKGWVKDSKGKRYFYNANGAKGYMATGWITDSKKNTRYFNKSTGYMTTKWATISKKKYYFYNGSGIAAKSKFLTDSKQVTRYFTSKCFMATGWATNSKSQKRYFDPSTGAMYKGFKKIGSNTYYFYKGSGYMATGWVENEAKGHKYYFDTSTGVMATGTKTIGGKQYTFSSSGILQVNNNPGTATSTGTKTIKNFLANALKPVGQTLYVWGGGHNWSDATRKGVSSRWKEWYNSNSSSYNYRYYMDLSESTEQKGLDCSGYVGWSVYQIMQNKSGGVMYTTVSGDIGSLYTGKGLGTIVSQASLASSGYKLYPGDIGYNDGHTWMVLGQCADKSVVILHCTPNAGVQISGTPTPNGTYGSQAIKLAELYMAKYPGAAKYDYHESSGNYIRNGAYFRWNRNTLSDPDGYLNKTANQILADLF</sequence>
<evidence type="ECO:0000256" key="2">
    <source>
        <dbReference type="SAM" id="SignalP"/>
    </source>
</evidence>
<dbReference type="EMBL" id="JBBMEJ010000015">
    <property type="protein sequence ID" value="MEQ2371713.1"/>
    <property type="molecule type" value="Genomic_DNA"/>
</dbReference>
<organism evidence="3 4">
    <name type="scientific">Blautia aquisgranensis</name>
    <dbReference type="NCBI Taxonomy" id="3133153"/>
    <lineage>
        <taxon>Bacteria</taxon>
        <taxon>Bacillati</taxon>
        <taxon>Bacillota</taxon>
        <taxon>Clostridia</taxon>
        <taxon>Lachnospirales</taxon>
        <taxon>Lachnospiraceae</taxon>
        <taxon>Blautia</taxon>
    </lineage>
</organism>
<keyword evidence="4" id="KW-1185">Reference proteome</keyword>
<dbReference type="RefSeq" id="WP_349057151.1">
    <property type="nucleotide sequence ID" value="NZ_JBBMEJ010000015.1"/>
</dbReference>
<keyword evidence="2" id="KW-0732">Signal</keyword>
<dbReference type="Gene3D" id="3.90.1720.10">
    <property type="entry name" value="endopeptidase domain like (from Nostoc punctiforme)"/>
    <property type="match status" value="1"/>
</dbReference>